<dbReference type="AlphaFoldDB" id="A0A0Q9W3V4"/>
<evidence type="ECO:0000313" key="2">
    <source>
        <dbReference type="EMBL" id="KRF79645.1"/>
    </source>
</evidence>
<keyword evidence="3" id="KW-1185">Reference proteome</keyword>
<reference evidence="2 3" key="1">
    <citation type="journal article" date="2007" name="Nature">
        <title>Evolution of genes and genomes on the Drosophila phylogeny.</title>
        <authorList>
            <consortium name="Drosophila 12 Genomes Consortium"/>
            <person name="Clark A.G."/>
            <person name="Eisen M.B."/>
            <person name="Smith D.R."/>
            <person name="Bergman C.M."/>
            <person name="Oliver B."/>
            <person name="Markow T.A."/>
            <person name="Kaufman T.C."/>
            <person name="Kellis M."/>
            <person name="Gelbart W."/>
            <person name="Iyer V.N."/>
            <person name="Pollard D.A."/>
            <person name="Sackton T.B."/>
            <person name="Larracuente A.M."/>
            <person name="Singh N.D."/>
            <person name="Abad J.P."/>
            <person name="Abt D.N."/>
            <person name="Adryan B."/>
            <person name="Aguade M."/>
            <person name="Akashi H."/>
            <person name="Anderson W.W."/>
            <person name="Aquadro C.F."/>
            <person name="Ardell D.H."/>
            <person name="Arguello R."/>
            <person name="Artieri C.G."/>
            <person name="Barbash D.A."/>
            <person name="Barker D."/>
            <person name="Barsanti P."/>
            <person name="Batterham P."/>
            <person name="Batzoglou S."/>
            <person name="Begun D."/>
            <person name="Bhutkar A."/>
            <person name="Blanco E."/>
            <person name="Bosak S.A."/>
            <person name="Bradley R.K."/>
            <person name="Brand A.D."/>
            <person name="Brent M.R."/>
            <person name="Brooks A.N."/>
            <person name="Brown R.H."/>
            <person name="Butlin R.K."/>
            <person name="Caggese C."/>
            <person name="Calvi B.R."/>
            <person name="Bernardo de Carvalho A."/>
            <person name="Caspi A."/>
            <person name="Castrezana S."/>
            <person name="Celniker S.E."/>
            <person name="Chang J.L."/>
            <person name="Chapple C."/>
            <person name="Chatterji S."/>
            <person name="Chinwalla A."/>
            <person name="Civetta A."/>
            <person name="Clifton S.W."/>
            <person name="Comeron J.M."/>
            <person name="Costello J.C."/>
            <person name="Coyne J.A."/>
            <person name="Daub J."/>
            <person name="David R.G."/>
            <person name="Delcher A.L."/>
            <person name="Delehaunty K."/>
            <person name="Do C.B."/>
            <person name="Ebling H."/>
            <person name="Edwards K."/>
            <person name="Eickbush T."/>
            <person name="Evans J.D."/>
            <person name="Filipski A."/>
            <person name="Findeiss S."/>
            <person name="Freyhult E."/>
            <person name="Fulton L."/>
            <person name="Fulton R."/>
            <person name="Garcia A.C."/>
            <person name="Gardiner A."/>
            <person name="Garfield D.A."/>
            <person name="Garvin B.E."/>
            <person name="Gibson G."/>
            <person name="Gilbert D."/>
            <person name="Gnerre S."/>
            <person name="Godfrey J."/>
            <person name="Good R."/>
            <person name="Gotea V."/>
            <person name="Gravely B."/>
            <person name="Greenberg A.J."/>
            <person name="Griffiths-Jones S."/>
            <person name="Gross S."/>
            <person name="Guigo R."/>
            <person name="Gustafson E.A."/>
            <person name="Haerty W."/>
            <person name="Hahn M.W."/>
            <person name="Halligan D.L."/>
            <person name="Halpern A.L."/>
            <person name="Halter G.M."/>
            <person name="Han M.V."/>
            <person name="Heger A."/>
            <person name="Hillier L."/>
            <person name="Hinrichs A.S."/>
            <person name="Holmes I."/>
            <person name="Hoskins R.A."/>
            <person name="Hubisz M.J."/>
            <person name="Hultmark D."/>
            <person name="Huntley M.A."/>
            <person name="Jaffe D.B."/>
            <person name="Jagadeeshan S."/>
            <person name="Jeck W.R."/>
            <person name="Johnson J."/>
            <person name="Jones C.D."/>
            <person name="Jordan W.C."/>
            <person name="Karpen G.H."/>
            <person name="Kataoka E."/>
            <person name="Keightley P.D."/>
            <person name="Kheradpour P."/>
            <person name="Kirkness E.F."/>
            <person name="Koerich L.B."/>
            <person name="Kristiansen K."/>
            <person name="Kudrna D."/>
            <person name="Kulathinal R.J."/>
            <person name="Kumar S."/>
            <person name="Kwok R."/>
            <person name="Lander E."/>
            <person name="Langley C.H."/>
            <person name="Lapoint R."/>
            <person name="Lazzaro B.P."/>
            <person name="Lee S.J."/>
            <person name="Levesque L."/>
            <person name="Li R."/>
            <person name="Lin C.F."/>
            <person name="Lin M.F."/>
            <person name="Lindblad-Toh K."/>
            <person name="Llopart A."/>
            <person name="Long M."/>
            <person name="Low L."/>
            <person name="Lozovsky E."/>
            <person name="Lu J."/>
            <person name="Luo M."/>
            <person name="Machado C.A."/>
            <person name="Makalowski W."/>
            <person name="Marzo M."/>
            <person name="Matsuda M."/>
            <person name="Matzkin L."/>
            <person name="McAllister B."/>
            <person name="McBride C.S."/>
            <person name="McKernan B."/>
            <person name="McKernan K."/>
            <person name="Mendez-Lago M."/>
            <person name="Minx P."/>
            <person name="Mollenhauer M.U."/>
            <person name="Montooth K."/>
            <person name="Mount S.M."/>
            <person name="Mu X."/>
            <person name="Myers E."/>
            <person name="Negre B."/>
            <person name="Newfeld S."/>
            <person name="Nielsen R."/>
            <person name="Noor M.A."/>
            <person name="O'Grady P."/>
            <person name="Pachter L."/>
            <person name="Papaceit M."/>
            <person name="Parisi M.J."/>
            <person name="Parisi M."/>
            <person name="Parts L."/>
            <person name="Pedersen J.S."/>
            <person name="Pesole G."/>
            <person name="Phillippy A.M."/>
            <person name="Ponting C.P."/>
            <person name="Pop M."/>
            <person name="Porcelli D."/>
            <person name="Powell J.R."/>
            <person name="Prohaska S."/>
            <person name="Pruitt K."/>
            <person name="Puig M."/>
            <person name="Quesneville H."/>
            <person name="Ram K.R."/>
            <person name="Rand D."/>
            <person name="Rasmussen M.D."/>
            <person name="Reed L.K."/>
            <person name="Reenan R."/>
            <person name="Reily A."/>
            <person name="Remington K.A."/>
            <person name="Rieger T.T."/>
            <person name="Ritchie M.G."/>
            <person name="Robin C."/>
            <person name="Rogers Y.H."/>
            <person name="Rohde C."/>
            <person name="Rozas J."/>
            <person name="Rubenfield M.J."/>
            <person name="Ruiz A."/>
            <person name="Russo S."/>
            <person name="Salzberg S.L."/>
            <person name="Sanchez-Gracia A."/>
            <person name="Saranga D.J."/>
            <person name="Sato H."/>
            <person name="Schaeffer S.W."/>
            <person name="Schatz M.C."/>
            <person name="Schlenke T."/>
            <person name="Schwartz R."/>
            <person name="Segarra C."/>
            <person name="Singh R.S."/>
            <person name="Sirot L."/>
            <person name="Sirota M."/>
            <person name="Sisneros N.B."/>
            <person name="Smith C.D."/>
            <person name="Smith T.F."/>
            <person name="Spieth J."/>
            <person name="Stage D.E."/>
            <person name="Stark A."/>
            <person name="Stephan W."/>
            <person name="Strausberg R.L."/>
            <person name="Strempel S."/>
            <person name="Sturgill D."/>
            <person name="Sutton G."/>
            <person name="Sutton G.G."/>
            <person name="Tao W."/>
            <person name="Teichmann S."/>
            <person name="Tobari Y.N."/>
            <person name="Tomimura Y."/>
            <person name="Tsolas J.M."/>
            <person name="Valente V.L."/>
            <person name="Venter E."/>
            <person name="Venter J.C."/>
            <person name="Vicario S."/>
            <person name="Vieira F.G."/>
            <person name="Vilella A.J."/>
            <person name="Villasante A."/>
            <person name="Walenz B."/>
            <person name="Wang J."/>
            <person name="Wasserman M."/>
            <person name="Watts T."/>
            <person name="Wilson D."/>
            <person name="Wilson R.K."/>
            <person name="Wing R.A."/>
            <person name="Wolfner M.F."/>
            <person name="Wong A."/>
            <person name="Wong G.K."/>
            <person name="Wu C.I."/>
            <person name="Wu G."/>
            <person name="Yamamoto D."/>
            <person name="Yang H.P."/>
            <person name="Yang S.P."/>
            <person name="Yorke J.A."/>
            <person name="Yoshida K."/>
            <person name="Zdobnov E."/>
            <person name="Zhang P."/>
            <person name="Zhang Y."/>
            <person name="Zimin A.V."/>
            <person name="Baldwin J."/>
            <person name="Abdouelleil A."/>
            <person name="Abdulkadir J."/>
            <person name="Abebe A."/>
            <person name="Abera B."/>
            <person name="Abreu J."/>
            <person name="Acer S.C."/>
            <person name="Aftuck L."/>
            <person name="Alexander A."/>
            <person name="An P."/>
            <person name="Anderson E."/>
            <person name="Anderson S."/>
            <person name="Arachi H."/>
            <person name="Azer M."/>
            <person name="Bachantsang P."/>
            <person name="Barry A."/>
            <person name="Bayul T."/>
            <person name="Berlin A."/>
            <person name="Bessette D."/>
            <person name="Bloom T."/>
            <person name="Blye J."/>
            <person name="Boguslavskiy L."/>
            <person name="Bonnet C."/>
            <person name="Boukhgalter B."/>
            <person name="Bourzgui I."/>
            <person name="Brown A."/>
            <person name="Cahill P."/>
            <person name="Channer S."/>
            <person name="Cheshatsang Y."/>
            <person name="Chuda L."/>
            <person name="Citroen M."/>
            <person name="Collymore A."/>
            <person name="Cooke P."/>
            <person name="Costello M."/>
            <person name="D'Aco K."/>
            <person name="Daza R."/>
            <person name="De Haan G."/>
            <person name="DeGray S."/>
            <person name="DeMaso C."/>
            <person name="Dhargay N."/>
            <person name="Dooley K."/>
            <person name="Dooley E."/>
            <person name="Doricent M."/>
            <person name="Dorje P."/>
            <person name="Dorjee K."/>
            <person name="Dupes A."/>
            <person name="Elong R."/>
            <person name="Falk J."/>
            <person name="Farina A."/>
            <person name="Faro S."/>
            <person name="Ferguson D."/>
            <person name="Fisher S."/>
            <person name="Foley C.D."/>
            <person name="Franke A."/>
            <person name="Friedrich D."/>
            <person name="Gadbois L."/>
            <person name="Gearin G."/>
            <person name="Gearin C.R."/>
            <person name="Giannoukos G."/>
            <person name="Goode T."/>
            <person name="Graham J."/>
            <person name="Grandbois E."/>
            <person name="Grewal S."/>
            <person name="Gyaltsen K."/>
            <person name="Hafez N."/>
            <person name="Hagos B."/>
            <person name="Hall J."/>
            <person name="Henson C."/>
            <person name="Hollinger A."/>
            <person name="Honan T."/>
            <person name="Huard M.D."/>
            <person name="Hughes L."/>
            <person name="Hurhula B."/>
            <person name="Husby M.E."/>
            <person name="Kamat A."/>
            <person name="Kanga B."/>
            <person name="Kashin S."/>
            <person name="Khazanovich D."/>
            <person name="Kisner P."/>
            <person name="Lance K."/>
            <person name="Lara M."/>
            <person name="Lee W."/>
            <person name="Lennon N."/>
            <person name="Letendre F."/>
            <person name="LeVine R."/>
            <person name="Lipovsky A."/>
            <person name="Liu X."/>
            <person name="Liu J."/>
            <person name="Liu S."/>
            <person name="Lokyitsang T."/>
            <person name="Lokyitsang Y."/>
            <person name="Lubonja R."/>
            <person name="Lui A."/>
            <person name="MacDonald P."/>
            <person name="Magnisalis V."/>
            <person name="Maru K."/>
            <person name="Matthews C."/>
            <person name="McCusker W."/>
            <person name="McDonough S."/>
            <person name="Mehta T."/>
            <person name="Meldrim J."/>
            <person name="Meneus L."/>
            <person name="Mihai O."/>
            <person name="Mihalev A."/>
            <person name="Mihova T."/>
            <person name="Mittelman R."/>
            <person name="Mlenga V."/>
            <person name="Montmayeur A."/>
            <person name="Mulrain L."/>
            <person name="Navidi A."/>
            <person name="Naylor J."/>
            <person name="Negash T."/>
            <person name="Nguyen T."/>
            <person name="Nguyen N."/>
            <person name="Nicol R."/>
            <person name="Norbu C."/>
            <person name="Norbu N."/>
            <person name="Novod N."/>
            <person name="O'Neill B."/>
            <person name="Osman S."/>
            <person name="Markiewicz E."/>
            <person name="Oyono O.L."/>
            <person name="Patti C."/>
            <person name="Phunkhang P."/>
            <person name="Pierre F."/>
            <person name="Priest M."/>
            <person name="Raghuraman S."/>
            <person name="Rege F."/>
            <person name="Reyes R."/>
            <person name="Rise C."/>
            <person name="Rogov P."/>
            <person name="Ross K."/>
            <person name="Ryan E."/>
            <person name="Settipalli S."/>
            <person name="Shea T."/>
            <person name="Sherpa N."/>
            <person name="Shi L."/>
            <person name="Shih D."/>
            <person name="Sparrow T."/>
            <person name="Spaulding J."/>
            <person name="Stalker J."/>
            <person name="Stange-Thomann N."/>
            <person name="Stavropoulos S."/>
            <person name="Stone C."/>
            <person name="Strader C."/>
            <person name="Tesfaye S."/>
            <person name="Thomson T."/>
            <person name="Thoulutsang Y."/>
            <person name="Thoulutsang D."/>
            <person name="Topham K."/>
            <person name="Topping I."/>
            <person name="Tsamla T."/>
            <person name="Vassiliev H."/>
            <person name="Vo A."/>
            <person name="Wangchuk T."/>
            <person name="Wangdi T."/>
            <person name="Weiand M."/>
            <person name="Wilkinson J."/>
            <person name="Wilson A."/>
            <person name="Yadav S."/>
            <person name="Young G."/>
            <person name="Yu Q."/>
            <person name="Zembek L."/>
            <person name="Zhong D."/>
            <person name="Zimmer A."/>
            <person name="Zwirko Z."/>
            <person name="Jaffe D.B."/>
            <person name="Alvarez P."/>
            <person name="Brockman W."/>
            <person name="Butler J."/>
            <person name="Chin C."/>
            <person name="Gnerre S."/>
            <person name="Grabherr M."/>
            <person name="Kleber M."/>
            <person name="Mauceli E."/>
            <person name="MacCallum I."/>
        </authorList>
    </citation>
    <scope>NUCLEOTIDE SEQUENCE [LARGE SCALE GENOMIC DNA]</scope>
    <source>
        <strain evidence="3">Tucson 15010-1051.87</strain>
    </source>
</reference>
<feature type="signal peptide" evidence="1">
    <location>
        <begin position="1"/>
        <end position="23"/>
    </location>
</feature>
<accession>A0A0Q9W3V4</accession>
<organism evidence="2 3">
    <name type="scientific">Drosophila virilis</name>
    <name type="common">Fruit fly</name>
    <dbReference type="NCBI Taxonomy" id="7244"/>
    <lineage>
        <taxon>Eukaryota</taxon>
        <taxon>Metazoa</taxon>
        <taxon>Ecdysozoa</taxon>
        <taxon>Arthropoda</taxon>
        <taxon>Hexapoda</taxon>
        <taxon>Insecta</taxon>
        <taxon>Pterygota</taxon>
        <taxon>Neoptera</taxon>
        <taxon>Endopterygota</taxon>
        <taxon>Diptera</taxon>
        <taxon>Brachycera</taxon>
        <taxon>Muscomorpha</taxon>
        <taxon>Ephydroidea</taxon>
        <taxon>Drosophilidae</taxon>
        <taxon>Drosophila</taxon>
    </lineage>
</organism>
<name>A0A0Q9W3V4_DROVI</name>
<protein>
    <submittedName>
        <fullName evidence="2">Uncharacterized protein</fullName>
    </submittedName>
</protein>
<dbReference type="InParanoid" id="A0A0Q9W3V4"/>
<evidence type="ECO:0000313" key="3">
    <source>
        <dbReference type="Proteomes" id="UP000008792"/>
    </source>
</evidence>
<gene>
    <name evidence="2" type="primary">Dvir\GJ26034</name>
    <name evidence="2" type="ORF">Dvir_GJ26034</name>
</gene>
<dbReference type="KEGG" id="dvi:26530804"/>
<proteinExistence type="predicted"/>
<dbReference type="EMBL" id="CH940648">
    <property type="protein sequence ID" value="KRF79645.1"/>
    <property type="molecule type" value="Genomic_DNA"/>
</dbReference>
<evidence type="ECO:0000256" key="1">
    <source>
        <dbReference type="SAM" id="SignalP"/>
    </source>
</evidence>
<sequence length="58" mass="6720">MNFFHMLIVIALVLAIFMDQSRANWIDDIGAEVEKAGKEVEEMGRAVENMNNQFLYQQ</sequence>
<feature type="chain" id="PRO_5006386444" evidence="1">
    <location>
        <begin position="24"/>
        <end position="58"/>
    </location>
</feature>
<keyword evidence="1" id="KW-0732">Signal</keyword>
<dbReference type="Proteomes" id="UP000008792">
    <property type="component" value="Unassembled WGS sequence"/>
</dbReference>